<proteinExistence type="predicted"/>
<dbReference type="Proteomes" id="UP001596222">
    <property type="component" value="Unassembled WGS sequence"/>
</dbReference>
<gene>
    <name evidence="2" type="ORF">ACFPP6_02325</name>
</gene>
<evidence type="ECO:0000313" key="2">
    <source>
        <dbReference type="EMBL" id="MFC5143530.1"/>
    </source>
</evidence>
<sequence length="166" mass="17993">MSARTATMRVLALTTAATALGLALAQGAQAASPAAPATGPGNNRTAAAAASEDNPFAAIDLQHLKAEQRIMWPAGHPVPFWALVLDDETVSKRYADGEFFVYAPATHEFGWFLDTDIATRAVRNPHQVVIADSDFLRSHPRVEVRYGNPDRPQRARVVATATTWMR</sequence>
<evidence type="ECO:0008006" key="4">
    <source>
        <dbReference type="Google" id="ProtNLM"/>
    </source>
</evidence>
<organism evidence="2 3">
    <name type="scientific">Streptomyces aureoversilis</name>
    <dbReference type="NCBI Taxonomy" id="67277"/>
    <lineage>
        <taxon>Bacteria</taxon>
        <taxon>Bacillati</taxon>
        <taxon>Actinomycetota</taxon>
        <taxon>Actinomycetes</taxon>
        <taxon>Kitasatosporales</taxon>
        <taxon>Streptomycetaceae</taxon>
        <taxon>Streptomyces</taxon>
    </lineage>
</organism>
<name>A0ABV9ZQE1_9ACTN</name>
<dbReference type="RefSeq" id="WP_382036479.1">
    <property type="nucleotide sequence ID" value="NZ_JBHSKJ010000001.1"/>
</dbReference>
<comment type="caution">
    <text evidence="2">The sequence shown here is derived from an EMBL/GenBank/DDBJ whole genome shotgun (WGS) entry which is preliminary data.</text>
</comment>
<accession>A0ABV9ZQE1</accession>
<reference evidence="3" key="1">
    <citation type="journal article" date="2019" name="Int. J. Syst. Evol. Microbiol.">
        <title>The Global Catalogue of Microorganisms (GCM) 10K type strain sequencing project: providing services to taxonomists for standard genome sequencing and annotation.</title>
        <authorList>
            <consortium name="The Broad Institute Genomics Platform"/>
            <consortium name="The Broad Institute Genome Sequencing Center for Infectious Disease"/>
            <person name="Wu L."/>
            <person name="Ma J."/>
        </authorList>
    </citation>
    <scope>NUCLEOTIDE SEQUENCE [LARGE SCALE GENOMIC DNA]</scope>
    <source>
        <strain evidence="3">CGMCC 4.1641</strain>
    </source>
</reference>
<evidence type="ECO:0000313" key="3">
    <source>
        <dbReference type="Proteomes" id="UP001596222"/>
    </source>
</evidence>
<keyword evidence="1" id="KW-0732">Signal</keyword>
<keyword evidence="3" id="KW-1185">Reference proteome</keyword>
<feature type="chain" id="PRO_5046399403" description="Secreted protein" evidence="1">
    <location>
        <begin position="31"/>
        <end position="166"/>
    </location>
</feature>
<feature type="signal peptide" evidence="1">
    <location>
        <begin position="1"/>
        <end position="30"/>
    </location>
</feature>
<protein>
    <recommendedName>
        <fullName evidence="4">Secreted protein</fullName>
    </recommendedName>
</protein>
<dbReference type="EMBL" id="JBHSKJ010000001">
    <property type="protein sequence ID" value="MFC5143530.1"/>
    <property type="molecule type" value="Genomic_DNA"/>
</dbReference>
<evidence type="ECO:0000256" key="1">
    <source>
        <dbReference type="SAM" id="SignalP"/>
    </source>
</evidence>